<dbReference type="PANTHER" id="PTHR30193">
    <property type="entry name" value="ABC TRANSPORTER PERMEASE PROTEIN"/>
    <property type="match status" value="1"/>
</dbReference>
<name>A0A7W9LP83_9ACTN</name>
<evidence type="ECO:0000256" key="2">
    <source>
        <dbReference type="ARBA" id="ARBA00022448"/>
    </source>
</evidence>
<feature type="transmembrane region" description="Helical" evidence="7">
    <location>
        <begin position="132"/>
        <end position="153"/>
    </location>
</feature>
<evidence type="ECO:0000256" key="1">
    <source>
        <dbReference type="ARBA" id="ARBA00004651"/>
    </source>
</evidence>
<dbReference type="Gene3D" id="1.10.3720.10">
    <property type="entry name" value="MetI-like"/>
    <property type="match status" value="1"/>
</dbReference>
<dbReference type="Proteomes" id="UP000542813">
    <property type="component" value="Unassembled WGS sequence"/>
</dbReference>
<evidence type="ECO:0000256" key="5">
    <source>
        <dbReference type="ARBA" id="ARBA00022989"/>
    </source>
</evidence>
<organism evidence="10 11">
    <name type="scientific">Jiangella mangrovi</name>
    <dbReference type="NCBI Taxonomy" id="1524084"/>
    <lineage>
        <taxon>Bacteria</taxon>
        <taxon>Bacillati</taxon>
        <taxon>Actinomycetota</taxon>
        <taxon>Actinomycetes</taxon>
        <taxon>Jiangellales</taxon>
        <taxon>Jiangellaceae</taxon>
        <taxon>Jiangella</taxon>
    </lineage>
</organism>
<dbReference type="SUPFAM" id="SSF161098">
    <property type="entry name" value="MetI-like"/>
    <property type="match status" value="1"/>
</dbReference>
<evidence type="ECO:0000259" key="9">
    <source>
        <dbReference type="PROSITE" id="PS50928"/>
    </source>
</evidence>
<keyword evidence="4 7" id="KW-0812">Transmembrane</keyword>
<feature type="domain" description="ABC transmembrane type-1" evidence="9">
    <location>
        <begin position="95"/>
        <end position="309"/>
    </location>
</feature>
<proteinExistence type="inferred from homology"/>
<evidence type="ECO:0000256" key="4">
    <source>
        <dbReference type="ARBA" id="ARBA00022692"/>
    </source>
</evidence>
<keyword evidence="11" id="KW-1185">Reference proteome</keyword>
<evidence type="ECO:0000256" key="3">
    <source>
        <dbReference type="ARBA" id="ARBA00022475"/>
    </source>
</evidence>
<feature type="transmembrane region" description="Helical" evidence="7">
    <location>
        <begin position="34"/>
        <end position="53"/>
    </location>
</feature>
<comment type="caution">
    <text evidence="10">The sequence shown here is derived from an EMBL/GenBank/DDBJ whole genome shotgun (WGS) entry which is preliminary data.</text>
</comment>
<evidence type="ECO:0000256" key="6">
    <source>
        <dbReference type="ARBA" id="ARBA00023136"/>
    </source>
</evidence>
<dbReference type="GO" id="GO:0005886">
    <property type="term" value="C:plasma membrane"/>
    <property type="evidence" value="ECO:0007669"/>
    <property type="project" value="UniProtKB-SubCell"/>
</dbReference>
<evidence type="ECO:0000256" key="7">
    <source>
        <dbReference type="RuleBase" id="RU363032"/>
    </source>
</evidence>
<evidence type="ECO:0000256" key="8">
    <source>
        <dbReference type="SAM" id="MobiDB-lite"/>
    </source>
</evidence>
<comment type="similarity">
    <text evidence="7">Belongs to the binding-protein-dependent transport system permease family.</text>
</comment>
<keyword evidence="2 7" id="KW-0813">Transport</keyword>
<keyword evidence="10" id="KW-0762">Sugar transport</keyword>
<dbReference type="Pfam" id="PF00528">
    <property type="entry name" value="BPD_transp_1"/>
    <property type="match status" value="1"/>
</dbReference>
<feature type="transmembrane region" description="Helical" evidence="7">
    <location>
        <begin position="231"/>
        <end position="253"/>
    </location>
</feature>
<feature type="region of interest" description="Disordered" evidence="8">
    <location>
        <begin position="1"/>
        <end position="29"/>
    </location>
</feature>
<feature type="transmembrane region" description="Helical" evidence="7">
    <location>
        <begin position="99"/>
        <end position="120"/>
    </location>
</feature>
<gene>
    <name evidence="10" type="ORF">HD601_005670</name>
</gene>
<dbReference type="RefSeq" id="WP_221441389.1">
    <property type="nucleotide sequence ID" value="NZ_JACHMM010000001.1"/>
</dbReference>
<dbReference type="InterPro" id="IPR000515">
    <property type="entry name" value="MetI-like"/>
</dbReference>
<accession>A0A7W9LP83</accession>
<dbReference type="EMBL" id="JACHMM010000001">
    <property type="protein sequence ID" value="MBB5791095.1"/>
    <property type="molecule type" value="Genomic_DNA"/>
</dbReference>
<protein>
    <submittedName>
        <fullName evidence="10">Multiple sugar transport system permease protein</fullName>
    </submittedName>
</protein>
<keyword evidence="5 7" id="KW-1133">Transmembrane helix</keyword>
<keyword evidence="3" id="KW-1003">Cell membrane</keyword>
<comment type="subcellular location">
    <subcellularLocation>
        <location evidence="1 7">Cell membrane</location>
        <topology evidence="1 7">Multi-pass membrane protein</topology>
    </subcellularLocation>
</comment>
<feature type="transmembrane region" description="Helical" evidence="7">
    <location>
        <begin position="182"/>
        <end position="210"/>
    </location>
</feature>
<dbReference type="InterPro" id="IPR051393">
    <property type="entry name" value="ABC_transporter_permease"/>
</dbReference>
<keyword evidence="6 7" id="KW-0472">Membrane</keyword>
<dbReference type="CDD" id="cd06261">
    <property type="entry name" value="TM_PBP2"/>
    <property type="match status" value="1"/>
</dbReference>
<dbReference type="GO" id="GO:0055085">
    <property type="term" value="P:transmembrane transport"/>
    <property type="evidence" value="ECO:0007669"/>
    <property type="project" value="InterPro"/>
</dbReference>
<dbReference type="AlphaFoldDB" id="A0A7W9LP83"/>
<feature type="transmembrane region" description="Helical" evidence="7">
    <location>
        <begin position="291"/>
        <end position="313"/>
    </location>
</feature>
<dbReference type="InterPro" id="IPR035906">
    <property type="entry name" value="MetI-like_sf"/>
</dbReference>
<reference evidence="10 11" key="1">
    <citation type="submission" date="2020-08" db="EMBL/GenBank/DDBJ databases">
        <title>Sequencing the genomes of 1000 actinobacteria strains.</title>
        <authorList>
            <person name="Klenk H.-P."/>
        </authorList>
    </citation>
    <scope>NUCLEOTIDE SEQUENCE [LARGE SCALE GENOMIC DNA]</scope>
    <source>
        <strain evidence="10 11">DSM 102122</strain>
    </source>
</reference>
<evidence type="ECO:0000313" key="10">
    <source>
        <dbReference type="EMBL" id="MBB5791095.1"/>
    </source>
</evidence>
<evidence type="ECO:0000313" key="11">
    <source>
        <dbReference type="Proteomes" id="UP000542813"/>
    </source>
</evidence>
<sequence length="322" mass="34990">MTKDTHSMTVLEQTRAPRSETSPRRRRSPLGSRWTPYLFLAPAAVFILLFQGVPLAQEIYLSFTRTSLLNPTRSTWVGLENYAHIFGDDDFHRTLLTTLIYVVVCVVGSVGAGLLVALLLNRGFRGRGVVRALVTVPWAAPGIAVALIATWMLNPQYGIVNRFLDAVGLGVPGGAILDSQTYALPAILVTTIWQLFPLTSVVLLSALQAVPKDLTEAATMDGAGRWWTFRAVTWQVIKPTVGLLALLMTIWSIRRFELIWLMTKGGPVGSTETLVIDLYAQAFDSKQLGTAAAIGMVGVVISLIVIAGSRFVARGAAKEGIR</sequence>
<dbReference type="PANTHER" id="PTHR30193:SF37">
    <property type="entry name" value="INNER MEMBRANE ABC TRANSPORTER PERMEASE PROTEIN YCJO"/>
    <property type="match status" value="1"/>
</dbReference>
<dbReference type="PROSITE" id="PS50928">
    <property type="entry name" value="ABC_TM1"/>
    <property type="match status" value="1"/>
</dbReference>